<comment type="caution">
    <text evidence="3">The sequence shown here is derived from an EMBL/GenBank/DDBJ whole genome shotgun (WGS) entry which is preliminary data.</text>
</comment>
<proteinExistence type="predicted"/>
<feature type="region of interest" description="Disordered" evidence="1">
    <location>
        <begin position="23"/>
        <end position="94"/>
    </location>
</feature>
<feature type="compositionally biased region" description="Acidic residues" evidence="1">
    <location>
        <begin position="33"/>
        <end position="42"/>
    </location>
</feature>
<dbReference type="InterPro" id="IPR058193">
    <property type="entry name" value="VanY/YodJ_core_dom"/>
</dbReference>
<dbReference type="InterPro" id="IPR009045">
    <property type="entry name" value="Zn_M74/Hedgehog-like"/>
</dbReference>
<feature type="domain" description="D-alanyl-D-alanine carboxypeptidase-like core" evidence="2">
    <location>
        <begin position="134"/>
        <end position="262"/>
    </location>
</feature>
<dbReference type="EC" id="3.4.17.-" evidence="3"/>
<evidence type="ECO:0000256" key="1">
    <source>
        <dbReference type="SAM" id="MobiDB-lite"/>
    </source>
</evidence>
<gene>
    <name evidence="3" type="ORF">ACFOZ1_12665</name>
</gene>
<evidence type="ECO:0000259" key="2">
    <source>
        <dbReference type="Pfam" id="PF02557"/>
    </source>
</evidence>
<protein>
    <submittedName>
        <fullName evidence="3">M15 family metallopeptidase</fullName>
        <ecNumber evidence="3">3.4.17.-</ecNumber>
    </submittedName>
</protein>
<dbReference type="CDD" id="cd14852">
    <property type="entry name" value="LD-carboxypeptidase"/>
    <property type="match status" value="1"/>
</dbReference>
<keyword evidence="4" id="KW-1185">Reference proteome</keyword>
<reference evidence="4" key="1">
    <citation type="journal article" date="2019" name="Int. J. Syst. Evol. Microbiol.">
        <title>The Global Catalogue of Microorganisms (GCM) 10K type strain sequencing project: providing services to taxonomists for standard genome sequencing and annotation.</title>
        <authorList>
            <consortium name="The Broad Institute Genomics Platform"/>
            <consortium name="The Broad Institute Genome Sequencing Center for Infectious Disease"/>
            <person name="Wu L."/>
            <person name="Ma J."/>
        </authorList>
    </citation>
    <scope>NUCLEOTIDE SEQUENCE [LARGE SCALE GENOMIC DNA]</scope>
    <source>
        <strain evidence="4">KACC 14058</strain>
    </source>
</reference>
<dbReference type="EMBL" id="JBHSDV010000004">
    <property type="protein sequence ID" value="MFC4388644.1"/>
    <property type="molecule type" value="Genomic_DNA"/>
</dbReference>
<dbReference type="GO" id="GO:0004180">
    <property type="term" value="F:carboxypeptidase activity"/>
    <property type="evidence" value="ECO:0007669"/>
    <property type="project" value="UniProtKB-KW"/>
</dbReference>
<accession>A0ABV8VWV1</accession>
<keyword evidence="3" id="KW-0378">Hydrolase</keyword>
<dbReference type="InterPro" id="IPR003709">
    <property type="entry name" value="VanY-like_core_dom"/>
</dbReference>
<organism evidence="3 4">
    <name type="scientific">Gracilibacillus marinus</name>
    <dbReference type="NCBI Taxonomy" id="630535"/>
    <lineage>
        <taxon>Bacteria</taxon>
        <taxon>Bacillati</taxon>
        <taxon>Bacillota</taxon>
        <taxon>Bacilli</taxon>
        <taxon>Bacillales</taxon>
        <taxon>Bacillaceae</taxon>
        <taxon>Gracilibacillus</taxon>
    </lineage>
</organism>
<dbReference type="PROSITE" id="PS51257">
    <property type="entry name" value="PROKAR_LIPOPROTEIN"/>
    <property type="match status" value="1"/>
</dbReference>
<dbReference type="PANTHER" id="PTHR34385">
    <property type="entry name" value="D-ALANYL-D-ALANINE CARBOXYPEPTIDASE"/>
    <property type="match status" value="1"/>
</dbReference>
<dbReference type="SUPFAM" id="SSF55166">
    <property type="entry name" value="Hedgehog/DD-peptidase"/>
    <property type="match status" value="1"/>
</dbReference>
<dbReference type="Proteomes" id="UP001595880">
    <property type="component" value="Unassembled WGS sequence"/>
</dbReference>
<sequence length="283" mass="31723">MKKIVYSGILVSVLLLGCQNEEDAQKDVNDQEQIVEDNEDIAQDEKPEESPAKNEEIDGDIDKEINQSEKEEEIEEDVPVNGTQTEDGLTVVPDPNSIDVIVNKQRKLPDGYEPTDLVEPNVDFYAEEGDPKRLIRKVAATALEELFQAAETEGLDLIAVSGYRSYDRQKVIYENNVATNGQEHADKYSAKPGTSEHQTGLTMDVASAALVSVLEPSFIQTDEGKWLADNAHRFGFVIRYPEGKEAITGYSYEPWHIRYVGKDVAKEVYEANLTLEEFFGLYP</sequence>
<dbReference type="Gene3D" id="3.30.1380.10">
    <property type="match status" value="1"/>
</dbReference>
<keyword evidence="3" id="KW-0121">Carboxypeptidase</keyword>
<feature type="compositionally biased region" description="Basic and acidic residues" evidence="1">
    <location>
        <begin position="43"/>
        <end position="69"/>
    </location>
</feature>
<dbReference type="Pfam" id="PF02557">
    <property type="entry name" value="VanY"/>
    <property type="match status" value="1"/>
</dbReference>
<dbReference type="PANTHER" id="PTHR34385:SF1">
    <property type="entry name" value="PEPTIDOGLYCAN L-ALANYL-D-GLUTAMATE ENDOPEPTIDASE CWLK"/>
    <property type="match status" value="1"/>
</dbReference>
<dbReference type="RefSeq" id="WP_390199832.1">
    <property type="nucleotide sequence ID" value="NZ_JBHSDV010000004.1"/>
</dbReference>
<keyword evidence="3" id="KW-0645">Protease</keyword>
<dbReference type="InterPro" id="IPR052179">
    <property type="entry name" value="DD-CPase-like"/>
</dbReference>
<evidence type="ECO:0000313" key="4">
    <source>
        <dbReference type="Proteomes" id="UP001595880"/>
    </source>
</evidence>
<evidence type="ECO:0000313" key="3">
    <source>
        <dbReference type="EMBL" id="MFC4388644.1"/>
    </source>
</evidence>
<name>A0ABV8VWV1_9BACI</name>